<keyword evidence="4 7" id="KW-1133">Transmembrane helix</keyword>
<evidence type="ECO:0000256" key="7">
    <source>
        <dbReference type="SAM" id="Phobius"/>
    </source>
</evidence>
<feature type="transmembrane region" description="Helical" evidence="7">
    <location>
        <begin position="978"/>
        <end position="1000"/>
    </location>
</feature>
<evidence type="ECO:0000256" key="6">
    <source>
        <dbReference type="SAM" id="MobiDB-lite"/>
    </source>
</evidence>
<feature type="transmembrane region" description="Helical" evidence="7">
    <location>
        <begin position="751"/>
        <end position="777"/>
    </location>
</feature>
<protein>
    <recommendedName>
        <fullName evidence="8">Ion transport domain-containing protein</fullName>
    </recommendedName>
</protein>
<dbReference type="InterPro" id="IPR024862">
    <property type="entry name" value="TRPV"/>
</dbReference>
<feature type="transmembrane region" description="Helical" evidence="7">
    <location>
        <begin position="1007"/>
        <end position="1026"/>
    </location>
</feature>
<proteinExistence type="predicted"/>
<dbReference type="Pfam" id="PF00520">
    <property type="entry name" value="Ion_trans"/>
    <property type="match status" value="1"/>
</dbReference>
<organism evidence="9 10">
    <name type="scientific">Rhizophagus irregularis (strain DAOM 197198w)</name>
    <name type="common">Glomus intraradices</name>
    <dbReference type="NCBI Taxonomy" id="1432141"/>
    <lineage>
        <taxon>Eukaryota</taxon>
        <taxon>Fungi</taxon>
        <taxon>Fungi incertae sedis</taxon>
        <taxon>Mucoromycota</taxon>
        <taxon>Glomeromycotina</taxon>
        <taxon>Glomeromycetes</taxon>
        <taxon>Glomerales</taxon>
        <taxon>Glomeraceae</taxon>
        <taxon>Rhizophagus</taxon>
    </lineage>
</organism>
<evidence type="ECO:0000256" key="2">
    <source>
        <dbReference type="ARBA" id="ARBA00022692"/>
    </source>
</evidence>
<dbReference type="PANTHER" id="PTHR10582:SF2">
    <property type="entry name" value="INACTIVE"/>
    <property type="match status" value="1"/>
</dbReference>
<feature type="transmembrane region" description="Helical" evidence="7">
    <location>
        <begin position="938"/>
        <end position="958"/>
    </location>
</feature>
<evidence type="ECO:0000313" key="9">
    <source>
        <dbReference type="EMBL" id="EXX77427.1"/>
    </source>
</evidence>
<dbReference type="AlphaFoldDB" id="A0A015K6L7"/>
<evidence type="ECO:0000256" key="4">
    <source>
        <dbReference type="ARBA" id="ARBA00022989"/>
    </source>
</evidence>
<feature type="transmembrane region" description="Helical" evidence="7">
    <location>
        <begin position="871"/>
        <end position="894"/>
    </location>
</feature>
<dbReference type="GO" id="GO:0005886">
    <property type="term" value="C:plasma membrane"/>
    <property type="evidence" value="ECO:0007669"/>
    <property type="project" value="TreeGrafter"/>
</dbReference>
<feature type="transmembrane region" description="Helical" evidence="7">
    <location>
        <begin position="1111"/>
        <end position="1134"/>
    </location>
</feature>
<keyword evidence="2 7" id="KW-0812">Transmembrane</keyword>
<evidence type="ECO:0000256" key="1">
    <source>
        <dbReference type="ARBA" id="ARBA00004141"/>
    </source>
</evidence>
<name>A0A015K6L7_RHIIW</name>
<comment type="subcellular location">
    <subcellularLocation>
        <location evidence="1">Membrane</location>
        <topology evidence="1">Multi-pass membrane protein</topology>
    </subcellularLocation>
</comment>
<evidence type="ECO:0000256" key="3">
    <source>
        <dbReference type="ARBA" id="ARBA00022737"/>
    </source>
</evidence>
<feature type="transmembrane region" description="Helical" evidence="7">
    <location>
        <begin position="906"/>
        <end position="926"/>
    </location>
</feature>
<evidence type="ECO:0000313" key="10">
    <source>
        <dbReference type="Proteomes" id="UP000022910"/>
    </source>
</evidence>
<evidence type="ECO:0000256" key="5">
    <source>
        <dbReference type="ARBA" id="ARBA00023136"/>
    </source>
</evidence>
<dbReference type="SUPFAM" id="SSF69322">
    <property type="entry name" value="Tricorn protease domain 2"/>
    <property type="match status" value="1"/>
</dbReference>
<dbReference type="Proteomes" id="UP000022910">
    <property type="component" value="Unassembled WGS sequence"/>
</dbReference>
<sequence>MSHENISININNDIDDIDDDNNNDLKNEINKLDNKNVDDVDNHVHIHKPAYIDKPIIEVSPNGEYLVVYNPEDQSIVGWNAKNIEEGQLTKSDAPVKVNDSKDKKTEISDSKDQITEISDSKDQITEISDSKIQVTEISVSDDKKLACSFNKDNECCLKIIDIDHKDQEIRLNLGGGAFTGSRHHTFNSKGKFILYSNWKIHDELYYEENKIIRIFSTQTINNKWYCERIYKIPEYFELINISKYADILYLFSNNSIYEWDLDAEKGIKIFCDRELKSHCNKRNLKHDIKISSNEMFICLSIMNKKFIIYSIESAIPIFSLDLENDTSIYNLELLPLLPSLFPLLSSNTQDSIIKHCWEECLNRLRLKGKNLQNLPSSVQTTDKYAFGILDGDVWKIKLEENIPKINFSSQNSDVQVIEDISDQYDEFDVYITINLFKYYNKEIRELFQKVSSSKTEYERKVKLKDQNLVERIIITDKSLQAWKIKIIDNNKIMLRVFKKADVSSEWELTKPKTTEFKVGVIRNIKLLEIKLLTDDDIILITTIGFLIYHYNENKTISLIYWDYMKLTTPLVNVSGISEDFKNLKVLLKPYYDSQSNLPLPPNYNSFKINGEWISYVQGNKENLLRYGDKLLSFAIKEHELDLIEVIYNKCIDWFKEDLGNNWMFLNIISSAMPLLNRHYPEYVLRYSLETTMIIDHPFYSIDYQLMKSQLYSFQYLKLVNLTRSLLFLRYNAVLIRMSYNHKIIYKIVNIIQYTILFVIILLLPIFFIYMAVFYLLEKFHVISNMRTEEIFAWVYFVLSDKLSSTRKIPTITFMVPYINFVSYPQRYNWFLELFNPQSSPFVDTITNEDIYNTWSGEAIINFKWNTYGKYYYSIIWIGFLALLGCFTTAATIPQLYIDDDIRKKLFIASIVFGFIHLSFEVRQIIYNPFKWIRDFWNIFDVIAYVLPIYTSIYWLQIGGINDEIIPLLTFSCLFLDIKFLLFFRAIGYFGVYFAIIISVAKEIISFLLLIFIIVISFTHAFFILLSPRSDFSFNNVSNNNDPNNPWNLASTYNQMFDNGTISSSPFLIQPPSESTNMFIDIRTSLFATYLFLTGDSGALSNWSYLNNPTLVILIVLFSLFIVIYLMNLLIGLLSDAIGKNNNRVSYLMQKTQILAEIELFYMLPFQRRWKEWFPEIIYYYANLYDIQKEVKAMMDRDEWNTDAFPELKNDLLKILHIKTDKQNSDN</sequence>
<dbReference type="STRING" id="1432141.A0A015K6L7"/>
<feature type="domain" description="Ion transport" evidence="8">
    <location>
        <begin position="877"/>
        <end position="1143"/>
    </location>
</feature>
<dbReference type="InterPro" id="IPR005821">
    <property type="entry name" value="Ion_trans_dom"/>
</dbReference>
<keyword evidence="5 7" id="KW-0472">Membrane</keyword>
<dbReference type="HOGENOM" id="CLU_010229_1_0_1"/>
<reference evidence="9 10" key="1">
    <citation type="submission" date="2014-02" db="EMBL/GenBank/DDBJ databases">
        <title>Single nucleus genome sequencing reveals high similarity among nuclei of an endomycorrhizal fungus.</title>
        <authorList>
            <person name="Lin K."/>
            <person name="Geurts R."/>
            <person name="Zhang Z."/>
            <person name="Limpens E."/>
            <person name="Saunders D.G."/>
            <person name="Mu D."/>
            <person name="Pang E."/>
            <person name="Cao H."/>
            <person name="Cha H."/>
            <person name="Lin T."/>
            <person name="Zhou Q."/>
            <person name="Shang Y."/>
            <person name="Li Y."/>
            <person name="Ivanov S."/>
            <person name="Sharma T."/>
            <person name="Velzen R.V."/>
            <person name="Ruijter N.D."/>
            <person name="Aanen D.K."/>
            <person name="Win J."/>
            <person name="Kamoun S."/>
            <person name="Bisseling T."/>
            <person name="Huang S."/>
        </authorList>
    </citation>
    <scope>NUCLEOTIDE SEQUENCE [LARGE SCALE GENOMIC DNA]</scope>
    <source>
        <strain evidence="10">DAOM197198w</strain>
    </source>
</reference>
<feature type="region of interest" description="Disordered" evidence="6">
    <location>
        <begin position="96"/>
        <end position="115"/>
    </location>
</feature>
<accession>A0A015K6L7</accession>
<evidence type="ECO:0000259" key="8">
    <source>
        <dbReference type="Pfam" id="PF00520"/>
    </source>
</evidence>
<dbReference type="GO" id="GO:0098703">
    <property type="term" value="P:calcium ion import across plasma membrane"/>
    <property type="evidence" value="ECO:0007669"/>
    <property type="project" value="TreeGrafter"/>
</dbReference>
<dbReference type="PANTHER" id="PTHR10582">
    <property type="entry name" value="TRANSIENT RECEPTOR POTENTIAL ION CHANNEL PROTEIN"/>
    <property type="match status" value="1"/>
</dbReference>
<dbReference type="EMBL" id="JEMT01011013">
    <property type="protein sequence ID" value="EXX77427.1"/>
    <property type="molecule type" value="Genomic_DNA"/>
</dbReference>
<dbReference type="OrthoDB" id="2400567at2759"/>
<gene>
    <name evidence="9" type="ORF">RirG_023850</name>
</gene>
<feature type="compositionally biased region" description="Basic and acidic residues" evidence="6">
    <location>
        <begin position="99"/>
        <end position="115"/>
    </location>
</feature>
<keyword evidence="10" id="KW-1185">Reference proteome</keyword>
<comment type="caution">
    <text evidence="9">The sequence shown here is derived from an EMBL/GenBank/DDBJ whole genome shotgun (WGS) entry which is preliminary data.</text>
</comment>
<dbReference type="GO" id="GO:0005216">
    <property type="term" value="F:monoatomic ion channel activity"/>
    <property type="evidence" value="ECO:0007669"/>
    <property type="project" value="InterPro"/>
</dbReference>
<keyword evidence="3" id="KW-0677">Repeat</keyword>